<protein>
    <submittedName>
        <fullName evidence="2">DNA-binding domain-containing protein</fullName>
    </submittedName>
</protein>
<organism evidence="2 3">
    <name type="scientific">Kibdelosporangium persicum</name>
    <dbReference type="NCBI Taxonomy" id="2698649"/>
    <lineage>
        <taxon>Bacteria</taxon>
        <taxon>Bacillati</taxon>
        <taxon>Actinomycetota</taxon>
        <taxon>Actinomycetes</taxon>
        <taxon>Pseudonocardiales</taxon>
        <taxon>Pseudonocardiaceae</taxon>
        <taxon>Kibdelosporangium</taxon>
    </lineage>
</organism>
<gene>
    <name evidence="2" type="ORF">GC106_83870</name>
</gene>
<dbReference type="Gene3D" id="3.30.950.30">
    <property type="entry name" value="Schlafen, AAA domain"/>
    <property type="match status" value="1"/>
</dbReference>
<dbReference type="Pfam" id="PF04326">
    <property type="entry name" value="SLFN_AlbA_2"/>
    <property type="match status" value="1"/>
</dbReference>
<reference evidence="2 3" key="1">
    <citation type="submission" date="2020-01" db="EMBL/GenBank/DDBJ databases">
        <title>Kibdelosporangium persica a novel Actinomycetes from a hot desert in Iran.</title>
        <authorList>
            <person name="Safaei N."/>
            <person name="Zaburannyi N."/>
            <person name="Mueller R."/>
            <person name="Wink J."/>
        </authorList>
    </citation>
    <scope>NUCLEOTIDE SEQUENCE [LARGE SCALE GENOMIC DNA]</scope>
    <source>
        <strain evidence="2 3">4NS15</strain>
    </source>
</reference>
<comment type="caution">
    <text evidence="2">The sequence shown here is derived from an EMBL/GenBank/DDBJ whole genome shotgun (WGS) entry which is preliminary data.</text>
</comment>
<keyword evidence="3" id="KW-1185">Reference proteome</keyword>
<dbReference type="InterPro" id="IPR038461">
    <property type="entry name" value="Schlafen_AlbA_2_dom_sf"/>
</dbReference>
<sequence>MTIRVNYCWPMAIMWSRIHAELGLSPAPLTHAMVAQAVDQRVVESEDLDWKLDFAWKKENLPAEVKEKKKWEFAKDVTSMANTRGGLIVFGVREDNERPVELTGVPNGERDRQPLRAFVNKYVRPLVGGLLIEALDSEDGSPGLVAVFVPPSPDAPHVIGERNELGVPYRYGSDTNWMSESELERAYRDRFARRADDRAALTALIDGLIHETKGGWGVWVAVAACPVASLPMLPGPQRAAATKAMDDAMRLAVDIFGSARDRHHPMLDQIAREAVNNPRTGLRRWVIRPNHYSTDPTDQPAWALVELHHDGSVAVAMRLTGVIRRDEIASMDFDATWVPVRFVDAVVAEAVALSSVHVRGLGGVGTILARAALLKENSSTPLVAIDNQLHGRMNSMFRQVPGTRAVREPVAVETAFSAADDVVALRGAARQLADDLVHQFGVPSSSIPD</sequence>
<dbReference type="GO" id="GO:0003677">
    <property type="term" value="F:DNA binding"/>
    <property type="evidence" value="ECO:0007669"/>
    <property type="project" value="UniProtKB-KW"/>
</dbReference>
<evidence type="ECO:0000313" key="3">
    <source>
        <dbReference type="Proteomes" id="UP000763557"/>
    </source>
</evidence>
<dbReference type="EMBL" id="JAAATY010000051">
    <property type="protein sequence ID" value="NRN71112.1"/>
    <property type="molecule type" value="Genomic_DNA"/>
</dbReference>
<evidence type="ECO:0000313" key="2">
    <source>
        <dbReference type="EMBL" id="NRN71112.1"/>
    </source>
</evidence>
<dbReference type="Proteomes" id="UP000763557">
    <property type="component" value="Unassembled WGS sequence"/>
</dbReference>
<feature type="domain" description="Schlafen AlbA-2" evidence="1">
    <location>
        <begin position="44"/>
        <end position="176"/>
    </location>
</feature>
<evidence type="ECO:0000259" key="1">
    <source>
        <dbReference type="Pfam" id="PF04326"/>
    </source>
</evidence>
<accession>A0ABX2FI78</accession>
<dbReference type="InterPro" id="IPR007421">
    <property type="entry name" value="Schlafen_AlbA_2_dom"/>
</dbReference>
<keyword evidence="2" id="KW-0238">DNA-binding</keyword>
<proteinExistence type="predicted"/>
<name>A0ABX2FI78_9PSEU</name>